<keyword evidence="5 9" id="KW-0418">Kinase</keyword>
<dbReference type="SUPFAM" id="SSF52129">
    <property type="entry name" value="Caspase-like"/>
    <property type="match status" value="1"/>
</dbReference>
<dbReference type="InterPro" id="IPR027417">
    <property type="entry name" value="P-loop_NTPase"/>
</dbReference>
<dbReference type="RefSeq" id="WP_269657238.1">
    <property type="nucleotide sequence ID" value="NZ_CP114413.1"/>
</dbReference>
<evidence type="ECO:0000256" key="6">
    <source>
        <dbReference type="ARBA" id="ARBA00022840"/>
    </source>
</evidence>
<evidence type="ECO:0000313" key="10">
    <source>
        <dbReference type="Proteomes" id="UP001164439"/>
    </source>
</evidence>
<organism evidence="9 10">
    <name type="scientific">Streptomyces cinnabarinus</name>
    <dbReference type="NCBI Taxonomy" id="67287"/>
    <lineage>
        <taxon>Bacteria</taxon>
        <taxon>Bacillati</taxon>
        <taxon>Actinomycetota</taxon>
        <taxon>Actinomycetes</taxon>
        <taxon>Kitasatosporales</taxon>
        <taxon>Streptomycetaceae</taxon>
        <taxon>Streptomyces</taxon>
    </lineage>
</organism>
<dbReference type="SMART" id="SM00220">
    <property type="entry name" value="S_TKc"/>
    <property type="match status" value="1"/>
</dbReference>
<keyword evidence="3" id="KW-0808">Transferase</keyword>
<dbReference type="PROSITE" id="PS00108">
    <property type="entry name" value="PROTEIN_KINASE_ST"/>
    <property type="match status" value="1"/>
</dbReference>
<dbReference type="Pfam" id="PF00069">
    <property type="entry name" value="Pkinase"/>
    <property type="match status" value="1"/>
</dbReference>
<dbReference type="CDD" id="cd14014">
    <property type="entry name" value="STKc_PknB_like"/>
    <property type="match status" value="1"/>
</dbReference>
<dbReference type="PANTHER" id="PTHR43289:SF6">
    <property type="entry name" value="SERINE_THREONINE-PROTEIN KINASE NEKL-3"/>
    <property type="match status" value="1"/>
</dbReference>
<dbReference type="Pfam" id="PF00656">
    <property type="entry name" value="Peptidase_C14"/>
    <property type="match status" value="1"/>
</dbReference>
<keyword evidence="10" id="KW-1185">Reference proteome</keyword>
<evidence type="ECO:0000256" key="4">
    <source>
        <dbReference type="ARBA" id="ARBA00022741"/>
    </source>
</evidence>
<dbReference type="InterPro" id="IPR011600">
    <property type="entry name" value="Pept_C14_caspase"/>
</dbReference>
<dbReference type="Gene3D" id="1.10.510.10">
    <property type="entry name" value="Transferase(Phosphotransferase) domain 1"/>
    <property type="match status" value="1"/>
</dbReference>
<dbReference type="EC" id="2.7.11.1" evidence="1"/>
<evidence type="ECO:0000259" key="8">
    <source>
        <dbReference type="PROSITE" id="PS50011"/>
    </source>
</evidence>
<reference evidence="9" key="1">
    <citation type="submission" date="2022-12" db="EMBL/GenBank/DDBJ databases">
        <authorList>
            <person name="Ruckert C."/>
            <person name="Busche T."/>
            <person name="Kalinowski J."/>
            <person name="Wittmann C."/>
        </authorList>
    </citation>
    <scope>NUCLEOTIDE SEQUENCE</scope>
    <source>
        <strain evidence="9">DSM 40467</strain>
    </source>
</reference>
<sequence>MAGDRYALLIATGQYDSADLRRLRSPGRDVEGLAEVLADPGIGDFRVETVVDARHHEVKRAIERFFRDRSRSDVLLLHISCHGIKDDDGDLYFAARDTDRNLLGSSAVEAAFLHAQMRRCRALSIVLLLDCCYSGAFLPGTKGDTGVHLKDALDGHGRAVLTATNRTEYAWEGSHLSELEPEPSRFTGAVIDGLRSGEADGNHDGWVSHTDLYEYVCEHMHAAGLRQRPLLWAEVQFRVVIARARVELAPGPYLLGGRYELGGGLGRGHIAQVRLARDIRSGLTVVVKSPREDHVDPSSVGWFGREVVESAAALDHPGIVAVHGRGEDSVDGVVVPYLVTEYVDGSSLRQILDRDGRLSPTRARDVTCGILRSLEFAHRKSVLHGDIKATNVLVTRDGQVKVKDFGVRAPGHERVPLSPVQYLAPERITGRPPDARSDLYATGCLLYELLTGEAPFTGDTTLSVLSGHTLDDPEPPSRVVPAIPAELDAIVLRALAKDPDQRFVSAKMMRTALESRSDRTAGQHDTSDLATVTTGALLLTISATGTTQVARLPAGAEKEPRKGAEPEQPAAPAGWSPQPGPFLREAERATVVQALTRGRCVRLLGPSGSGRTTLLDRVAADCADVAPDGVIRLSGYRYRWHGELLHDLFAAVYDAPRYRPDQRTLLKLSRDIGAIVLIDEVNTELVDLARLLDALPECAVLVCPDPRVAPPPLEGAEDVMLRGLRQTHWLGTVEATAGRELTAAERSWAEDLGTESFHLPLRAFQAGALLRRRTDRMLPPARSSDLMRQLVAGLSDTARDAFQYAVALGGDLPALPHLPALLGDSHGDRAAAELGSRGLITATGSHLRLAGRQAHVLSEPPYLIGDPARARAVAEHYAWFSSHPQVPPESIVAEADAVLGALGAWVPENRAADQDASSAREGHLRAVVSLARAVAPVFAAGLRWNAWELALRYGGRAARWLGEDDEYFDHELQVLGRTISP</sequence>
<feature type="domain" description="Protein kinase" evidence="8">
    <location>
        <begin position="259"/>
        <end position="514"/>
    </location>
</feature>
<dbReference type="InterPro" id="IPR008271">
    <property type="entry name" value="Ser/Thr_kinase_AS"/>
</dbReference>
<dbReference type="Proteomes" id="UP001164439">
    <property type="component" value="Chromosome"/>
</dbReference>
<evidence type="ECO:0000256" key="1">
    <source>
        <dbReference type="ARBA" id="ARBA00012513"/>
    </source>
</evidence>
<dbReference type="GO" id="GO:0016301">
    <property type="term" value="F:kinase activity"/>
    <property type="evidence" value="ECO:0007669"/>
    <property type="project" value="UniProtKB-KW"/>
</dbReference>
<dbReference type="NCBIfam" id="NF047832">
    <property type="entry name" value="caspase_w_EACC1"/>
    <property type="match status" value="1"/>
</dbReference>
<dbReference type="SUPFAM" id="SSF52540">
    <property type="entry name" value="P-loop containing nucleoside triphosphate hydrolases"/>
    <property type="match status" value="1"/>
</dbReference>
<dbReference type="PANTHER" id="PTHR43289">
    <property type="entry name" value="MITOGEN-ACTIVATED PROTEIN KINASE KINASE KINASE 20-RELATED"/>
    <property type="match status" value="1"/>
</dbReference>
<feature type="compositionally biased region" description="Basic and acidic residues" evidence="7">
    <location>
        <begin position="556"/>
        <end position="565"/>
    </location>
</feature>
<evidence type="ECO:0000256" key="3">
    <source>
        <dbReference type="ARBA" id="ARBA00022679"/>
    </source>
</evidence>
<gene>
    <name evidence="9" type="ORF">STRCI_000606</name>
</gene>
<accession>A0ABY7K7M2</accession>
<keyword evidence="4" id="KW-0547">Nucleotide-binding</keyword>
<dbReference type="Gene3D" id="3.40.50.1460">
    <property type="match status" value="1"/>
</dbReference>
<evidence type="ECO:0000256" key="5">
    <source>
        <dbReference type="ARBA" id="ARBA00022777"/>
    </source>
</evidence>
<feature type="region of interest" description="Disordered" evidence="7">
    <location>
        <begin position="551"/>
        <end position="581"/>
    </location>
</feature>
<dbReference type="EMBL" id="CP114413">
    <property type="protein sequence ID" value="WAZ19548.1"/>
    <property type="molecule type" value="Genomic_DNA"/>
</dbReference>
<name>A0ABY7K7M2_9ACTN</name>
<dbReference type="InterPro" id="IPR000719">
    <property type="entry name" value="Prot_kinase_dom"/>
</dbReference>
<proteinExistence type="predicted"/>
<keyword evidence="6" id="KW-0067">ATP-binding</keyword>
<dbReference type="Gene3D" id="3.30.200.20">
    <property type="entry name" value="Phosphorylase Kinase, domain 1"/>
    <property type="match status" value="1"/>
</dbReference>
<protein>
    <recommendedName>
        <fullName evidence="1">non-specific serine/threonine protein kinase</fullName>
        <ecNumber evidence="1">2.7.11.1</ecNumber>
    </recommendedName>
</protein>
<evidence type="ECO:0000256" key="2">
    <source>
        <dbReference type="ARBA" id="ARBA00022527"/>
    </source>
</evidence>
<dbReference type="InterPro" id="IPR011009">
    <property type="entry name" value="Kinase-like_dom_sf"/>
</dbReference>
<evidence type="ECO:0000313" key="9">
    <source>
        <dbReference type="EMBL" id="WAZ19548.1"/>
    </source>
</evidence>
<keyword evidence="2" id="KW-0723">Serine/threonine-protein kinase</keyword>
<evidence type="ECO:0000256" key="7">
    <source>
        <dbReference type="SAM" id="MobiDB-lite"/>
    </source>
</evidence>
<dbReference type="PROSITE" id="PS50011">
    <property type="entry name" value="PROTEIN_KINASE_DOM"/>
    <property type="match status" value="1"/>
</dbReference>
<dbReference type="InterPro" id="IPR029030">
    <property type="entry name" value="Caspase-like_dom_sf"/>
</dbReference>
<dbReference type="SUPFAM" id="SSF56112">
    <property type="entry name" value="Protein kinase-like (PK-like)"/>
    <property type="match status" value="1"/>
</dbReference>